<proteinExistence type="predicted"/>
<feature type="compositionally biased region" description="Polar residues" evidence="1">
    <location>
        <begin position="122"/>
        <end position="133"/>
    </location>
</feature>
<evidence type="ECO:0000256" key="1">
    <source>
        <dbReference type="SAM" id="MobiDB-lite"/>
    </source>
</evidence>
<comment type="caution">
    <text evidence="2">The sequence shown here is derived from an EMBL/GenBank/DDBJ whole genome shotgun (WGS) entry which is preliminary data.</text>
</comment>
<dbReference type="Proteomes" id="UP001430356">
    <property type="component" value="Unassembled WGS sequence"/>
</dbReference>
<protein>
    <submittedName>
        <fullName evidence="2">Uncharacterized protein</fullName>
    </submittedName>
</protein>
<dbReference type="EMBL" id="JAECZO010000131">
    <property type="protein sequence ID" value="KAK7198082.1"/>
    <property type="molecule type" value="Genomic_DNA"/>
</dbReference>
<gene>
    <name evidence="2" type="ORF">NESM_000764300</name>
</gene>
<dbReference type="AlphaFoldDB" id="A0AAW0EX49"/>
<feature type="compositionally biased region" description="Basic and acidic residues" evidence="1">
    <location>
        <begin position="135"/>
        <end position="149"/>
    </location>
</feature>
<accession>A0AAW0EX49</accession>
<evidence type="ECO:0000313" key="3">
    <source>
        <dbReference type="Proteomes" id="UP001430356"/>
    </source>
</evidence>
<reference evidence="2 3" key="1">
    <citation type="journal article" date="2021" name="MBio">
        <title>A New Model Trypanosomatid, Novymonas esmeraldas: Genomic Perception of Its 'Candidatus Pandoraea novymonadis' Endosymbiont.</title>
        <authorList>
            <person name="Zakharova A."/>
            <person name="Saura A."/>
            <person name="Butenko A."/>
            <person name="Podesvova L."/>
            <person name="Warmusova S."/>
            <person name="Kostygov A.Y."/>
            <person name="Nenarokova A."/>
            <person name="Lukes J."/>
            <person name="Opperdoes F.R."/>
            <person name="Yurchenko V."/>
        </authorList>
    </citation>
    <scope>NUCLEOTIDE SEQUENCE [LARGE SCALE GENOMIC DNA]</scope>
    <source>
        <strain evidence="2 3">E262AT.01</strain>
    </source>
</reference>
<feature type="region of interest" description="Disordered" evidence="1">
    <location>
        <begin position="107"/>
        <end position="149"/>
    </location>
</feature>
<sequence>MPSTAVDGEHGSYHQCECYGHDTQLPNYRRDISNPRTLQGHYAPNDGCPCPPTSKADKSNLYCSGRGADASAMPKVTFRAADGPHTVHTAAAVDGDSHHLETRKRTSFPNARNYGGTVAQRGPTTLTTVPQLGSSRKERSEAKREERAQDRKNFLRGVLRDEMLARMDAEGKRAALEADMGLMGTHHVDEYEASQRAAGGLRGGLGSTSRDPDAVPSIGEQYGEIMDELEYVAGQPVGSKYNIIRLHYLVEEENRLNRLRRQERTQKAAEAMHRRK</sequence>
<organism evidence="2 3">
    <name type="scientific">Novymonas esmeraldas</name>
    <dbReference type="NCBI Taxonomy" id="1808958"/>
    <lineage>
        <taxon>Eukaryota</taxon>
        <taxon>Discoba</taxon>
        <taxon>Euglenozoa</taxon>
        <taxon>Kinetoplastea</taxon>
        <taxon>Metakinetoplastina</taxon>
        <taxon>Trypanosomatida</taxon>
        <taxon>Trypanosomatidae</taxon>
        <taxon>Novymonas</taxon>
    </lineage>
</organism>
<keyword evidence="3" id="KW-1185">Reference proteome</keyword>
<evidence type="ECO:0000313" key="2">
    <source>
        <dbReference type="EMBL" id="KAK7198082.1"/>
    </source>
</evidence>
<name>A0AAW0EX49_9TRYP</name>